<reference evidence="3 4" key="1">
    <citation type="submission" date="2019-09" db="EMBL/GenBank/DDBJ databases">
        <title>Genome sequence of Adhaeribacter sp. M2.</title>
        <authorList>
            <person name="Srinivasan S."/>
        </authorList>
    </citation>
    <scope>NUCLEOTIDE SEQUENCE [LARGE SCALE GENOMIC DNA]</scope>
    <source>
        <strain evidence="3 4">M2</strain>
    </source>
</reference>
<feature type="transmembrane region" description="Helical" evidence="1">
    <location>
        <begin position="241"/>
        <end position="260"/>
    </location>
</feature>
<organism evidence="3 4">
    <name type="scientific">Adhaeribacter soli</name>
    <dbReference type="NCBI Taxonomy" id="2607655"/>
    <lineage>
        <taxon>Bacteria</taxon>
        <taxon>Pseudomonadati</taxon>
        <taxon>Bacteroidota</taxon>
        <taxon>Cytophagia</taxon>
        <taxon>Cytophagales</taxon>
        <taxon>Hymenobacteraceae</taxon>
        <taxon>Adhaeribacter</taxon>
    </lineage>
</organism>
<dbReference type="InterPro" id="IPR025235">
    <property type="entry name" value="DUF4178"/>
</dbReference>
<protein>
    <submittedName>
        <fullName evidence="3">DUF4178 domain-containing protein</fullName>
    </submittedName>
</protein>
<dbReference type="RefSeq" id="WP_150901805.1">
    <property type="nucleotide sequence ID" value="NZ_VTWT01000001.1"/>
</dbReference>
<evidence type="ECO:0000313" key="3">
    <source>
        <dbReference type="EMBL" id="KAA9345662.1"/>
    </source>
</evidence>
<name>A0A5N1J6S6_9BACT</name>
<keyword evidence="1" id="KW-0472">Membrane</keyword>
<keyword evidence="4" id="KW-1185">Reference proteome</keyword>
<evidence type="ECO:0000313" key="4">
    <source>
        <dbReference type="Proteomes" id="UP000326570"/>
    </source>
</evidence>
<dbReference type="EMBL" id="VTWT01000001">
    <property type="protein sequence ID" value="KAA9345662.1"/>
    <property type="molecule type" value="Genomic_DNA"/>
</dbReference>
<accession>A0A5N1J6S6</accession>
<keyword evidence="1" id="KW-1133">Transmembrane helix</keyword>
<proteinExistence type="predicted"/>
<evidence type="ECO:0000259" key="2">
    <source>
        <dbReference type="Pfam" id="PF13785"/>
    </source>
</evidence>
<sequence length="455" mass="51836">MIGAEVEVLEKLPETSSITCPKCSQELPCHTYAQARNIVCNKCDRIFEIREGGLLTVKQFEKYTLPPVLPLGAKGRLKGVPFTVVGFIVYQERDSHYRWREYVLFNPVQGYAYLSEFNGHWNFFQPIYDYSHGNNLHRSFVYEGATFNLFHRYYSKVVYASGEFFWNITSGSPFCTEYVAPPYIITRIKTEKQLTWLLGEYLEPELIKEAFGLQAEMPQQIGIGATEPLSGGLSFGKIKKISVIAALALLFLHLFFMIIARKEVISNTEFTFATAAAPPVQPGPETDPVTQSYLLSVNTSSAEQPPIVGPAFKLSTGLLGSSNMLVSLSAPVQNDWFATAITLRNTTTMQEYDFELGVEYYSGYEDGYSWSEGNHSTETLLSALPDGEYQTFIRPYQSQQNVPFFTLKLENDVPVWSNFWIILLLITAFPAIQYFREKNFEMRRWMNSDFSPYDQ</sequence>
<gene>
    <name evidence="3" type="ORF">F0P94_00820</name>
</gene>
<evidence type="ECO:0000256" key="1">
    <source>
        <dbReference type="SAM" id="Phobius"/>
    </source>
</evidence>
<comment type="caution">
    <text evidence="3">The sequence shown here is derived from an EMBL/GenBank/DDBJ whole genome shotgun (WGS) entry which is preliminary data.</text>
</comment>
<feature type="domain" description="DUF4178" evidence="2">
    <location>
        <begin position="71"/>
        <end position="204"/>
    </location>
</feature>
<keyword evidence="1" id="KW-0812">Transmembrane</keyword>
<dbReference type="Proteomes" id="UP000326570">
    <property type="component" value="Unassembled WGS sequence"/>
</dbReference>
<feature type="transmembrane region" description="Helical" evidence="1">
    <location>
        <begin position="415"/>
        <end position="435"/>
    </location>
</feature>
<dbReference type="AlphaFoldDB" id="A0A5N1J6S6"/>
<dbReference type="Pfam" id="PF13785">
    <property type="entry name" value="DUF4178"/>
    <property type="match status" value="1"/>
</dbReference>